<reference evidence="2" key="1">
    <citation type="submission" date="2017-01" db="EMBL/GenBank/DDBJ databases">
        <title>An insight into the sialome and mialome of the horn fly, Haematobia irritans.</title>
        <authorList>
            <person name="Breijo M."/>
            <person name="Boiani M."/>
            <person name="Ures X."/>
            <person name="Rocha S."/>
            <person name="Sequeira M."/>
            <person name="Ribeiro J.M."/>
        </authorList>
    </citation>
    <scope>NUCLEOTIDE SEQUENCE</scope>
</reference>
<dbReference type="AlphaFoldDB" id="A0A1L8EEC6"/>
<keyword evidence="1" id="KW-0472">Membrane</keyword>
<protein>
    <submittedName>
        <fullName evidence="2">Uncharacterized protein</fullName>
    </submittedName>
</protein>
<feature type="transmembrane region" description="Helical" evidence="1">
    <location>
        <begin position="15"/>
        <end position="36"/>
    </location>
</feature>
<organism evidence="2">
    <name type="scientific">Haematobia irritans</name>
    <name type="common">Horn fly</name>
    <name type="synonym">Conops irritans</name>
    <dbReference type="NCBI Taxonomy" id="7368"/>
    <lineage>
        <taxon>Eukaryota</taxon>
        <taxon>Metazoa</taxon>
        <taxon>Ecdysozoa</taxon>
        <taxon>Arthropoda</taxon>
        <taxon>Hexapoda</taxon>
        <taxon>Insecta</taxon>
        <taxon>Pterygota</taxon>
        <taxon>Neoptera</taxon>
        <taxon>Endopterygota</taxon>
        <taxon>Diptera</taxon>
        <taxon>Brachycera</taxon>
        <taxon>Muscomorpha</taxon>
        <taxon>Muscoidea</taxon>
        <taxon>Muscidae</taxon>
        <taxon>Haematobia</taxon>
    </lineage>
</organism>
<evidence type="ECO:0000313" key="2">
    <source>
        <dbReference type="EMBL" id="JAV17026.1"/>
    </source>
</evidence>
<proteinExistence type="predicted"/>
<keyword evidence="1" id="KW-1133">Transmembrane helix</keyword>
<sequence length="70" mass="8113">MTIISNLKQYSTSSIGLMTIGIFSTLVIAVGYKVFLKPEFERKHRQEAEAVADYIFQRELQHTSKENEIY</sequence>
<name>A0A1L8EEC6_HAEIR</name>
<accession>A0A1L8EEC6</accession>
<evidence type="ECO:0000256" key="1">
    <source>
        <dbReference type="SAM" id="Phobius"/>
    </source>
</evidence>
<dbReference type="EMBL" id="GFDG01001773">
    <property type="protein sequence ID" value="JAV17026.1"/>
    <property type="molecule type" value="Transcribed_RNA"/>
</dbReference>
<keyword evidence="1" id="KW-0812">Transmembrane</keyword>